<reference evidence="4" key="2">
    <citation type="submission" date="2015-02" db="UniProtKB">
        <authorList>
            <consortium name="EnsemblMetazoa"/>
        </authorList>
    </citation>
    <scope>IDENTIFICATION</scope>
</reference>
<dbReference type="EMBL" id="JH431566">
    <property type="status" value="NOT_ANNOTATED_CDS"/>
    <property type="molecule type" value="Genomic_DNA"/>
</dbReference>
<dbReference type="HOGENOM" id="CLU_1148479_0_0_1"/>
<protein>
    <recommendedName>
        <fullName evidence="3">EF-hand domain-containing protein</fullName>
    </recommendedName>
</protein>
<keyword evidence="2" id="KW-0732">Signal</keyword>
<dbReference type="PhylomeDB" id="T1JJH4"/>
<name>T1JJH4_STRMM</name>
<sequence length="246" mass="28641">MPEMTSKLCLLLFGLSALVAVMQAYYYDDDDSATNEVYGIKLVDSTLSKLVKRDITDELSRDDIIEFLKSLSEEEFNAMSDEEKLGVVFLIYLYEINPKDLEKRSLLGIQKRSVFLSHATRSLKKREVDTDDDGELSREEFIHFLKHLTEEDIKQLSQEERLGLVFLIYLMDIQPHELEKRSLEYFAKRSLKKREIGGNDDDFSREDLIAFLKNLTLEDITKMSDEEKVGITLLIRLFDIQPHELT</sequence>
<dbReference type="GO" id="GO:0005509">
    <property type="term" value="F:calcium ion binding"/>
    <property type="evidence" value="ECO:0007669"/>
    <property type="project" value="InterPro"/>
</dbReference>
<dbReference type="InterPro" id="IPR002048">
    <property type="entry name" value="EF_hand_dom"/>
</dbReference>
<dbReference type="PROSITE" id="PS00018">
    <property type="entry name" value="EF_HAND_1"/>
    <property type="match status" value="1"/>
</dbReference>
<dbReference type="InterPro" id="IPR011992">
    <property type="entry name" value="EF-hand-dom_pair"/>
</dbReference>
<dbReference type="InterPro" id="IPR018247">
    <property type="entry name" value="EF_Hand_1_Ca_BS"/>
</dbReference>
<proteinExistence type="predicted"/>
<dbReference type="Proteomes" id="UP000014500">
    <property type="component" value="Unassembled WGS sequence"/>
</dbReference>
<dbReference type="SUPFAM" id="SSF47473">
    <property type="entry name" value="EF-hand"/>
    <property type="match status" value="1"/>
</dbReference>
<dbReference type="AlphaFoldDB" id="T1JJH4"/>
<evidence type="ECO:0000313" key="4">
    <source>
        <dbReference type="EnsemblMetazoa" id="SMAR014004-PA"/>
    </source>
</evidence>
<feature type="chain" id="PRO_5004579713" description="EF-hand domain-containing protein" evidence="2">
    <location>
        <begin position="25"/>
        <end position="246"/>
    </location>
</feature>
<dbReference type="PROSITE" id="PS50222">
    <property type="entry name" value="EF_HAND_2"/>
    <property type="match status" value="1"/>
</dbReference>
<feature type="signal peptide" evidence="2">
    <location>
        <begin position="1"/>
        <end position="24"/>
    </location>
</feature>
<keyword evidence="5" id="KW-1185">Reference proteome</keyword>
<reference evidence="5" key="1">
    <citation type="submission" date="2011-05" db="EMBL/GenBank/DDBJ databases">
        <authorList>
            <person name="Richards S.R."/>
            <person name="Qu J."/>
            <person name="Jiang H."/>
            <person name="Jhangiani S.N."/>
            <person name="Agravi P."/>
            <person name="Goodspeed R."/>
            <person name="Gross S."/>
            <person name="Mandapat C."/>
            <person name="Jackson L."/>
            <person name="Mathew T."/>
            <person name="Pu L."/>
            <person name="Thornton R."/>
            <person name="Saada N."/>
            <person name="Wilczek-Boney K.B."/>
            <person name="Lee S."/>
            <person name="Kovar C."/>
            <person name="Wu Y."/>
            <person name="Scherer S.E."/>
            <person name="Worley K.C."/>
            <person name="Muzny D.M."/>
            <person name="Gibbs R."/>
        </authorList>
    </citation>
    <scope>NUCLEOTIDE SEQUENCE</scope>
    <source>
        <strain evidence="5">Brora</strain>
    </source>
</reference>
<dbReference type="Gene3D" id="1.10.238.10">
    <property type="entry name" value="EF-hand"/>
    <property type="match status" value="1"/>
</dbReference>
<evidence type="ECO:0000256" key="2">
    <source>
        <dbReference type="SAM" id="SignalP"/>
    </source>
</evidence>
<dbReference type="EnsemblMetazoa" id="SMAR014004-RA">
    <property type="protein sequence ID" value="SMAR014004-PA"/>
    <property type="gene ID" value="SMAR014004"/>
</dbReference>
<feature type="domain" description="EF-hand" evidence="3">
    <location>
        <begin position="126"/>
        <end position="151"/>
    </location>
</feature>
<evidence type="ECO:0000256" key="1">
    <source>
        <dbReference type="ARBA" id="ARBA00022837"/>
    </source>
</evidence>
<evidence type="ECO:0000259" key="3">
    <source>
        <dbReference type="PROSITE" id="PS50222"/>
    </source>
</evidence>
<evidence type="ECO:0000313" key="5">
    <source>
        <dbReference type="Proteomes" id="UP000014500"/>
    </source>
</evidence>
<accession>T1JJH4</accession>
<organism evidence="4 5">
    <name type="scientific">Strigamia maritima</name>
    <name type="common">European centipede</name>
    <name type="synonym">Geophilus maritimus</name>
    <dbReference type="NCBI Taxonomy" id="126957"/>
    <lineage>
        <taxon>Eukaryota</taxon>
        <taxon>Metazoa</taxon>
        <taxon>Ecdysozoa</taxon>
        <taxon>Arthropoda</taxon>
        <taxon>Myriapoda</taxon>
        <taxon>Chilopoda</taxon>
        <taxon>Pleurostigmophora</taxon>
        <taxon>Geophilomorpha</taxon>
        <taxon>Linotaeniidae</taxon>
        <taxon>Strigamia</taxon>
    </lineage>
</organism>
<keyword evidence="1" id="KW-0106">Calcium</keyword>